<name>A0ABY6HUQ6_9ARCH</name>
<comment type="similarity">
    <text evidence="1">Belongs to the glycosyl hydrolase 57 family.</text>
</comment>
<dbReference type="Gene3D" id="3.20.110.20">
    <property type="match status" value="1"/>
</dbReference>
<dbReference type="EMBL" id="CP104013">
    <property type="protein sequence ID" value="UYP47248.1"/>
    <property type="molecule type" value="Genomic_DNA"/>
</dbReference>
<proteinExistence type="inferred from homology"/>
<evidence type="ECO:0000259" key="3">
    <source>
        <dbReference type="Pfam" id="PF03065"/>
    </source>
</evidence>
<evidence type="ECO:0000313" key="5">
    <source>
        <dbReference type="Proteomes" id="UP001208689"/>
    </source>
</evidence>
<dbReference type="Proteomes" id="UP001208689">
    <property type="component" value="Chromosome"/>
</dbReference>
<gene>
    <name evidence="4" type="ORF">NEF87_003533</name>
</gene>
<dbReference type="SUPFAM" id="SSF88713">
    <property type="entry name" value="Glycoside hydrolase/deacetylase"/>
    <property type="match status" value="1"/>
</dbReference>
<protein>
    <recommendedName>
        <fullName evidence="3">Glycoside hydrolase family 57 N-terminal domain-containing protein</fullName>
    </recommendedName>
</protein>
<organism evidence="4 5">
    <name type="scientific">Candidatus Lokiarchaeum ossiferum</name>
    <dbReference type="NCBI Taxonomy" id="2951803"/>
    <lineage>
        <taxon>Archaea</taxon>
        <taxon>Promethearchaeati</taxon>
        <taxon>Promethearchaeota</taxon>
        <taxon>Promethearchaeia</taxon>
        <taxon>Promethearchaeales</taxon>
        <taxon>Promethearchaeaceae</taxon>
        <taxon>Candidatus Lokiarchaeum</taxon>
    </lineage>
</organism>
<dbReference type="InterPro" id="IPR011330">
    <property type="entry name" value="Glyco_hydro/deAcase_b/a-brl"/>
</dbReference>
<dbReference type="PANTHER" id="PTHR36306:SF1">
    <property type="entry name" value="ALPHA-AMYLASE-RELATED"/>
    <property type="match status" value="1"/>
</dbReference>
<evidence type="ECO:0000256" key="2">
    <source>
        <dbReference type="ARBA" id="ARBA00023277"/>
    </source>
</evidence>
<dbReference type="InterPro" id="IPR052046">
    <property type="entry name" value="GH57_Enzymes"/>
</dbReference>
<dbReference type="PANTHER" id="PTHR36306">
    <property type="entry name" value="ALPHA-AMYLASE-RELATED-RELATED"/>
    <property type="match status" value="1"/>
</dbReference>
<evidence type="ECO:0000313" key="4">
    <source>
        <dbReference type="EMBL" id="UYP47248.1"/>
    </source>
</evidence>
<reference evidence="4" key="1">
    <citation type="submission" date="2022-09" db="EMBL/GenBank/DDBJ databases">
        <title>Actin cytoskeleton and complex cell architecture in an #Asgard archaeon.</title>
        <authorList>
            <person name="Ponce Toledo R.I."/>
            <person name="Schleper C."/>
            <person name="Rodrigues Oliveira T."/>
            <person name="Wollweber F."/>
            <person name="Xu J."/>
            <person name="Rittmann S."/>
            <person name="Klingl A."/>
            <person name="Pilhofer M."/>
        </authorList>
    </citation>
    <scope>NUCLEOTIDE SEQUENCE</scope>
    <source>
        <strain evidence="4">B-35</strain>
    </source>
</reference>
<dbReference type="InterPro" id="IPR004300">
    <property type="entry name" value="Glyco_hydro_57_N"/>
</dbReference>
<sequence>MTIYWAPFLHAYQPPWQDVEILKQIYKECYMPLLSMLERHENVKLTLNIQGCLLDQFAKLNLKESRNKLRHLIENQKVELVGSGKYHPILPLIPPAEVDRQIKLTNSTIMQHFSQDKLSGFFPPEMAVSPQLCKIIKKSNFEWMIMDGIANSDEWPHDYVQQSPSGLVTVFRDTYLSNLISFNNIDAQGFVDQLATMFEQFPDEDHYVITAQDAETFGHHIKYYETSFLGKAFSIIEDRSDIKICFISDLLKKFPKKIGKQIKSSSWSTDGGDLAAKVPYPLWMHPLNPIHKYQYRMLRALYRLMEIVEKCALEKGEDSNFSNYYKTARFFYDESLHSCWLWWASMRPMWSPNLIYKGIDLINKTALNAQLALINLKVGEGDQYYSIVIDNGEKLMNALVDQESKGQHLRTYGDF</sequence>
<keyword evidence="5" id="KW-1185">Reference proteome</keyword>
<accession>A0ABY6HUQ6</accession>
<feature type="domain" description="Glycoside hydrolase family 57 N-terminal" evidence="3">
    <location>
        <begin position="18"/>
        <end position="257"/>
    </location>
</feature>
<evidence type="ECO:0000256" key="1">
    <source>
        <dbReference type="ARBA" id="ARBA00006821"/>
    </source>
</evidence>
<dbReference type="Pfam" id="PF03065">
    <property type="entry name" value="Glyco_hydro_57"/>
    <property type="match status" value="1"/>
</dbReference>
<keyword evidence="2" id="KW-0119">Carbohydrate metabolism</keyword>